<dbReference type="Proteomes" id="UP000515317">
    <property type="component" value="Chromosome"/>
</dbReference>
<sequence length="88" mass="9365">MPPEKNRTSHGHSADTKPTPAPSHKSYGGDKRDEVAGGPAGRGNDMTARTVNTGRDWGRGDSQEGNDGIPERAKPVANAPKEKNVFSR</sequence>
<dbReference type="RefSeq" id="WP_222875656.1">
    <property type="nucleotide sequence ID" value="NZ_AP023361.1"/>
</dbReference>
<protein>
    <submittedName>
        <fullName evidence="2">Uncharacterized protein</fullName>
    </submittedName>
</protein>
<evidence type="ECO:0000313" key="2">
    <source>
        <dbReference type="EMBL" id="BCJ92052.1"/>
    </source>
</evidence>
<keyword evidence="3" id="KW-1185">Reference proteome</keyword>
<name>A0A6S6QXP1_9HYPH</name>
<dbReference type="KEGG" id="tso:IZ6_27870"/>
<accession>A0A6S6QXP1</accession>
<feature type="compositionally biased region" description="Basic and acidic residues" evidence="1">
    <location>
        <begin position="69"/>
        <end position="88"/>
    </location>
</feature>
<evidence type="ECO:0000313" key="3">
    <source>
        <dbReference type="Proteomes" id="UP000515317"/>
    </source>
</evidence>
<feature type="region of interest" description="Disordered" evidence="1">
    <location>
        <begin position="1"/>
        <end position="88"/>
    </location>
</feature>
<gene>
    <name evidence="2" type="ORF">IZ6_27870</name>
</gene>
<dbReference type="EMBL" id="AP023361">
    <property type="protein sequence ID" value="BCJ92052.1"/>
    <property type="molecule type" value="Genomic_DNA"/>
</dbReference>
<reference evidence="2 3" key="1">
    <citation type="submission" date="2020-08" db="EMBL/GenBank/DDBJ databases">
        <title>Genome sequence of Rhizobiales bacterium strain IZ6.</title>
        <authorList>
            <person name="Nakai R."/>
            <person name="Naganuma T."/>
        </authorList>
    </citation>
    <scope>NUCLEOTIDE SEQUENCE [LARGE SCALE GENOMIC DNA]</scope>
    <source>
        <strain evidence="2 3">IZ6</strain>
    </source>
</reference>
<proteinExistence type="predicted"/>
<evidence type="ECO:0000256" key="1">
    <source>
        <dbReference type="SAM" id="MobiDB-lite"/>
    </source>
</evidence>
<feature type="compositionally biased region" description="Basic and acidic residues" evidence="1">
    <location>
        <begin position="1"/>
        <end position="15"/>
    </location>
</feature>
<dbReference type="AlphaFoldDB" id="A0A6S6QXP1"/>
<organism evidence="2 3">
    <name type="scientific">Terrihabitans soli</name>
    <dbReference type="NCBI Taxonomy" id="708113"/>
    <lineage>
        <taxon>Bacteria</taxon>
        <taxon>Pseudomonadati</taxon>
        <taxon>Pseudomonadota</taxon>
        <taxon>Alphaproteobacteria</taxon>
        <taxon>Hyphomicrobiales</taxon>
        <taxon>Terrihabitans</taxon>
    </lineage>
</organism>